<reference evidence="3 4" key="1">
    <citation type="journal article" date="2018" name="BMC Genomics">
        <title>The genome of Naegleria lovaniensis, the basis for a comparative approach to unravel pathogenicity factors of the human pathogenic amoeba N. fowleri.</title>
        <authorList>
            <person name="Liechti N."/>
            <person name="Schurch N."/>
            <person name="Bruggmann R."/>
            <person name="Wittwer M."/>
        </authorList>
    </citation>
    <scope>NUCLEOTIDE SEQUENCE [LARGE SCALE GENOMIC DNA]</scope>
    <source>
        <strain evidence="3 4">ATCC 30569</strain>
    </source>
</reference>
<keyword evidence="4" id="KW-1185">Reference proteome</keyword>
<proteinExistence type="predicted"/>
<protein>
    <submittedName>
        <fullName evidence="3">Uncharacterized protein</fullName>
    </submittedName>
</protein>
<feature type="transmembrane region" description="Helical" evidence="2">
    <location>
        <begin position="35"/>
        <end position="62"/>
    </location>
</feature>
<evidence type="ECO:0000256" key="2">
    <source>
        <dbReference type="SAM" id="Phobius"/>
    </source>
</evidence>
<name>A0AA88KLB3_NAELO</name>
<dbReference type="RefSeq" id="XP_044545966.1">
    <property type="nucleotide sequence ID" value="XM_044697863.1"/>
</dbReference>
<accession>A0AA88KLB3</accession>
<dbReference type="Proteomes" id="UP000816034">
    <property type="component" value="Unassembled WGS sequence"/>
</dbReference>
<dbReference type="AlphaFoldDB" id="A0AA88KLB3"/>
<evidence type="ECO:0000313" key="4">
    <source>
        <dbReference type="Proteomes" id="UP000816034"/>
    </source>
</evidence>
<evidence type="ECO:0000256" key="1">
    <source>
        <dbReference type="SAM" id="MobiDB-lite"/>
    </source>
</evidence>
<gene>
    <name evidence="3" type="ORF">C9374_007852</name>
</gene>
<comment type="caution">
    <text evidence="3">The sequence shown here is derived from an EMBL/GenBank/DDBJ whole genome shotgun (WGS) entry which is preliminary data.</text>
</comment>
<keyword evidence="2" id="KW-0812">Transmembrane</keyword>
<feature type="compositionally biased region" description="Polar residues" evidence="1">
    <location>
        <begin position="67"/>
        <end position="96"/>
    </location>
</feature>
<evidence type="ECO:0000313" key="3">
    <source>
        <dbReference type="EMBL" id="KAG2378704.1"/>
    </source>
</evidence>
<feature type="region of interest" description="Disordered" evidence="1">
    <location>
        <begin position="67"/>
        <end position="113"/>
    </location>
</feature>
<keyword evidence="2" id="KW-1133">Transmembrane helix</keyword>
<sequence>MSTEYFITLNGGLNEGEMNSTYSMKVSNTLTLEEWLVAVIVIAALVGAFAVGTALLLGVILISKLSSKTNTQSATTCSSSKNVSISQQELNSNKQNGPFWEPTGNEEQSGMIA</sequence>
<organism evidence="3 4">
    <name type="scientific">Naegleria lovaniensis</name>
    <name type="common">Amoeba</name>
    <dbReference type="NCBI Taxonomy" id="51637"/>
    <lineage>
        <taxon>Eukaryota</taxon>
        <taxon>Discoba</taxon>
        <taxon>Heterolobosea</taxon>
        <taxon>Tetramitia</taxon>
        <taxon>Eutetramitia</taxon>
        <taxon>Vahlkampfiidae</taxon>
        <taxon>Naegleria</taxon>
    </lineage>
</organism>
<keyword evidence="2" id="KW-0472">Membrane</keyword>
<dbReference type="GeneID" id="68100306"/>
<dbReference type="EMBL" id="PYSW02000031">
    <property type="protein sequence ID" value="KAG2378704.1"/>
    <property type="molecule type" value="Genomic_DNA"/>
</dbReference>